<name>A0A8S1MNC1_9CILI</name>
<comment type="caution">
    <text evidence="1">The sequence shown here is derived from an EMBL/GenBank/DDBJ whole genome shotgun (WGS) entry which is preliminary data.</text>
</comment>
<gene>
    <name evidence="1" type="ORF">PSON_ATCC_30995.1.T0340344</name>
</gene>
<accession>A0A8S1MNC1</accession>
<evidence type="ECO:0000313" key="1">
    <source>
        <dbReference type="EMBL" id="CAD8076374.1"/>
    </source>
</evidence>
<reference evidence="1" key="1">
    <citation type="submission" date="2021-01" db="EMBL/GenBank/DDBJ databases">
        <authorList>
            <consortium name="Genoscope - CEA"/>
            <person name="William W."/>
        </authorList>
    </citation>
    <scope>NUCLEOTIDE SEQUENCE</scope>
</reference>
<proteinExistence type="predicted"/>
<sequence length="266" mass="32010">MNLVDQIQKQFQELSKVFLNCLFEVSIDLNLNTRQLLRLEQIIKQARIDILEEFPLQKEINQQDQLIKPKKQSIQIKIKRREQTQNQDISTQQETCKQLQNQSLFEDDKIEQLIPQITLKYPFGQACFLCQKDNFFEQQNSKIINDNHYFYHMDCYTKAKYNNLNFDKMIEIFETKICKICNKNGAYYQCENCEQWYHYVCMSELYQNKQDVIDCPCQPIDIFQAQDIHLQEEEATQRKKKIKLNHISQNTDLFSDISFKKELKQM</sequence>
<dbReference type="EMBL" id="CAJJDN010000034">
    <property type="protein sequence ID" value="CAD8076374.1"/>
    <property type="molecule type" value="Genomic_DNA"/>
</dbReference>
<dbReference type="AlphaFoldDB" id="A0A8S1MNC1"/>
<dbReference type="OrthoDB" id="306753at2759"/>
<protein>
    <submittedName>
        <fullName evidence="1">Uncharacterized protein</fullName>
    </submittedName>
</protein>
<evidence type="ECO:0000313" key="2">
    <source>
        <dbReference type="Proteomes" id="UP000692954"/>
    </source>
</evidence>
<dbReference type="Proteomes" id="UP000692954">
    <property type="component" value="Unassembled WGS sequence"/>
</dbReference>
<keyword evidence="2" id="KW-1185">Reference proteome</keyword>
<organism evidence="1 2">
    <name type="scientific">Paramecium sonneborni</name>
    <dbReference type="NCBI Taxonomy" id="65129"/>
    <lineage>
        <taxon>Eukaryota</taxon>
        <taxon>Sar</taxon>
        <taxon>Alveolata</taxon>
        <taxon>Ciliophora</taxon>
        <taxon>Intramacronucleata</taxon>
        <taxon>Oligohymenophorea</taxon>
        <taxon>Peniculida</taxon>
        <taxon>Parameciidae</taxon>
        <taxon>Paramecium</taxon>
    </lineage>
</organism>